<dbReference type="Proteomes" id="UP000078492">
    <property type="component" value="Unassembled WGS sequence"/>
</dbReference>
<organism evidence="3 4">
    <name type="scientific">Trachymyrmex cornetzi</name>
    <dbReference type="NCBI Taxonomy" id="471704"/>
    <lineage>
        <taxon>Eukaryota</taxon>
        <taxon>Metazoa</taxon>
        <taxon>Ecdysozoa</taxon>
        <taxon>Arthropoda</taxon>
        <taxon>Hexapoda</taxon>
        <taxon>Insecta</taxon>
        <taxon>Pterygota</taxon>
        <taxon>Neoptera</taxon>
        <taxon>Endopterygota</taxon>
        <taxon>Hymenoptera</taxon>
        <taxon>Apocrita</taxon>
        <taxon>Aculeata</taxon>
        <taxon>Formicoidea</taxon>
        <taxon>Formicidae</taxon>
        <taxon>Myrmicinae</taxon>
        <taxon>Trachymyrmex</taxon>
    </lineage>
</organism>
<gene>
    <name evidence="3" type="ORF">ALC57_11768</name>
</gene>
<dbReference type="PANTHER" id="PTHR12243:SF60">
    <property type="entry name" value="SI:CH211-15D5.12-RELATED"/>
    <property type="match status" value="1"/>
</dbReference>
<accession>A0A151J260</accession>
<evidence type="ECO:0000256" key="1">
    <source>
        <dbReference type="SAM" id="MobiDB-lite"/>
    </source>
</evidence>
<dbReference type="InterPro" id="IPR039353">
    <property type="entry name" value="TF_Adf1"/>
</dbReference>
<proteinExistence type="predicted"/>
<dbReference type="GO" id="GO:0006357">
    <property type="term" value="P:regulation of transcription by RNA polymerase II"/>
    <property type="evidence" value="ECO:0007669"/>
    <property type="project" value="TreeGrafter"/>
</dbReference>
<dbReference type="Pfam" id="PF10545">
    <property type="entry name" value="MADF_DNA_bdg"/>
    <property type="match status" value="1"/>
</dbReference>
<dbReference type="GO" id="GO:0005667">
    <property type="term" value="C:transcription regulator complex"/>
    <property type="evidence" value="ECO:0007669"/>
    <property type="project" value="TreeGrafter"/>
</dbReference>
<evidence type="ECO:0000313" key="3">
    <source>
        <dbReference type="EMBL" id="KYN15989.1"/>
    </source>
</evidence>
<keyword evidence="4" id="KW-1185">Reference proteome</keyword>
<dbReference type="PANTHER" id="PTHR12243">
    <property type="entry name" value="MADF DOMAIN TRANSCRIPTION FACTOR"/>
    <property type="match status" value="1"/>
</dbReference>
<name>A0A151J260_9HYME</name>
<dbReference type="PROSITE" id="PS51029">
    <property type="entry name" value="MADF"/>
    <property type="match status" value="1"/>
</dbReference>
<sequence length="403" mass="46043">MINILNITSEPIFDDRIVKFESHSYNPFANTTFGYSDEIRIPIQQQDLYTLPCESFLCVEGRLTVKKKNDQMPTTLVNNCVAFMFDERRRALSIQFSMSDKENEKVDEAFGELLANFVRQNPCLYDKKCKQYKDKKFVADTWNSITSACNMSVDTVQRQWKILRNQFAREHRLMMTYEPSGTRNDTSKIPRNTWYLYDSLFFLASHVAHRNTCSNFVRRNTMMNQSSPSSSKSASQLTSVPLASEPFSTLWNSDLVTVSDDSNVSTSLIEISMKEVSTASATPTTSSTSFSQSKSLATTKKNLISPPPDQFAAKKMKGSQRNEEQLSEIICSTTKNINKFMHNLTEKRSQAVNDDGEEAAMAKTLIYALKRVNSKYKIQCYMECLSIIDKYHNMTAEETIQNL</sequence>
<dbReference type="EMBL" id="KQ980458">
    <property type="protein sequence ID" value="KYN15989.1"/>
    <property type="molecule type" value="Genomic_DNA"/>
</dbReference>
<dbReference type="SMART" id="SM00595">
    <property type="entry name" value="MADF"/>
    <property type="match status" value="1"/>
</dbReference>
<evidence type="ECO:0000313" key="4">
    <source>
        <dbReference type="Proteomes" id="UP000078492"/>
    </source>
</evidence>
<feature type="compositionally biased region" description="Low complexity" evidence="1">
    <location>
        <begin position="280"/>
        <end position="298"/>
    </location>
</feature>
<dbReference type="InterPro" id="IPR006578">
    <property type="entry name" value="MADF-dom"/>
</dbReference>
<feature type="region of interest" description="Disordered" evidence="1">
    <location>
        <begin position="280"/>
        <end position="324"/>
    </location>
</feature>
<protein>
    <recommendedName>
        <fullName evidence="2">MADF domain-containing protein</fullName>
    </recommendedName>
</protein>
<dbReference type="AlphaFoldDB" id="A0A151J260"/>
<evidence type="ECO:0000259" key="2">
    <source>
        <dbReference type="PROSITE" id="PS51029"/>
    </source>
</evidence>
<reference evidence="3 4" key="1">
    <citation type="submission" date="2015-09" db="EMBL/GenBank/DDBJ databases">
        <title>Trachymyrmex cornetzi WGS genome.</title>
        <authorList>
            <person name="Nygaard S."/>
            <person name="Hu H."/>
            <person name="Boomsma J."/>
            <person name="Zhang G."/>
        </authorList>
    </citation>
    <scope>NUCLEOTIDE SEQUENCE [LARGE SCALE GENOMIC DNA]</scope>
    <source>
        <strain evidence="3">Tcor2-1</strain>
        <tissue evidence="3">Whole body</tissue>
    </source>
</reference>
<dbReference type="GO" id="GO:0005634">
    <property type="term" value="C:nucleus"/>
    <property type="evidence" value="ECO:0007669"/>
    <property type="project" value="TreeGrafter"/>
</dbReference>
<feature type="domain" description="MADF" evidence="2">
    <location>
        <begin position="113"/>
        <end position="208"/>
    </location>
</feature>